<dbReference type="GO" id="GO:0005506">
    <property type="term" value="F:iron ion binding"/>
    <property type="evidence" value="ECO:0007669"/>
    <property type="project" value="InterPro"/>
</dbReference>
<evidence type="ECO:0000256" key="12">
    <source>
        <dbReference type="ARBA" id="ARBA00023136"/>
    </source>
</evidence>
<keyword evidence="11" id="KW-0503">Monooxygenase</keyword>
<feature type="transmembrane region" description="Helical" evidence="13">
    <location>
        <begin position="32"/>
        <end position="49"/>
    </location>
</feature>
<evidence type="ECO:0000313" key="14">
    <source>
        <dbReference type="EMBL" id="EFN75131.1"/>
    </source>
</evidence>
<protein>
    <submittedName>
        <fullName evidence="14">Cytochrome P450 9e2</fullName>
    </submittedName>
</protein>
<keyword evidence="10" id="KW-0408">Iron</keyword>
<dbReference type="PANTHER" id="PTHR24292:SF54">
    <property type="entry name" value="CYP9F3-RELATED"/>
    <property type="match status" value="1"/>
</dbReference>
<name>E2CA82_HARSA</name>
<dbReference type="Proteomes" id="UP000008237">
    <property type="component" value="Unassembled WGS sequence"/>
</dbReference>
<dbReference type="InterPro" id="IPR036396">
    <property type="entry name" value="Cyt_P450_sf"/>
</dbReference>
<reference evidence="14 15" key="1">
    <citation type="journal article" date="2010" name="Science">
        <title>Genomic comparison of the ants Camponotus floridanus and Harpegnathos saltator.</title>
        <authorList>
            <person name="Bonasio R."/>
            <person name="Zhang G."/>
            <person name="Ye C."/>
            <person name="Mutti N.S."/>
            <person name="Fang X."/>
            <person name="Qin N."/>
            <person name="Donahue G."/>
            <person name="Yang P."/>
            <person name="Li Q."/>
            <person name="Li C."/>
            <person name="Zhang P."/>
            <person name="Huang Z."/>
            <person name="Berger S.L."/>
            <person name="Reinberg D."/>
            <person name="Wang J."/>
            <person name="Liebig J."/>
        </authorList>
    </citation>
    <scope>NUCLEOTIDE SEQUENCE [LARGE SCALE GENOMIC DNA]</scope>
    <source>
        <strain evidence="14 15">R22 G/1</strain>
    </source>
</reference>
<evidence type="ECO:0000256" key="13">
    <source>
        <dbReference type="SAM" id="Phobius"/>
    </source>
</evidence>
<dbReference type="SUPFAM" id="SSF48264">
    <property type="entry name" value="Cytochrome P450"/>
    <property type="match status" value="1"/>
</dbReference>
<evidence type="ECO:0000256" key="11">
    <source>
        <dbReference type="ARBA" id="ARBA00023033"/>
    </source>
</evidence>
<evidence type="ECO:0000256" key="6">
    <source>
        <dbReference type="ARBA" id="ARBA00022723"/>
    </source>
</evidence>
<dbReference type="OMA" id="PVIFIRD"/>
<keyword evidence="13" id="KW-1133">Transmembrane helix</keyword>
<keyword evidence="12 13" id="KW-0472">Membrane</keyword>
<dbReference type="AlphaFoldDB" id="E2CA82"/>
<dbReference type="GO" id="GO:0016705">
    <property type="term" value="F:oxidoreductase activity, acting on paired donors, with incorporation or reduction of molecular oxygen"/>
    <property type="evidence" value="ECO:0007669"/>
    <property type="project" value="InterPro"/>
</dbReference>
<comment type="cofactor">
    <cofactor evidence="1">
        <name>heme</name>
        <dbReference type="ChEBI" id="CHEBI:30413"/>
    </cofactor>
</comment>
<evidence type="ECO:0000256" key="3">
    <source>
        <dbReference type="ARBA" id="ARBA00004586"/>
    </source>
</evidence>
<evidence type="ECO:0000256" key="1">
    <source>
        <dbReference type="ARBA" id="ARBA00001971"/>
    </source>
</evidence>
<dbReference type="OrthoDB" id="2789670at2759"/>
<keyword evidence="9" id="KW-0560">Oxidoreductase</keyword>
<dbReference type="Gene3D" id="1.10.630.10">
    <property type="entry name" value="Cytochrome P450"/>
    <property type="match status" value="1"/>
</dbReference>
<dbReference type="EMBL" id="GL453952">
    <property type="protein sequence ID" value="EFN75131.1"/>
    <property type="molecule type" value="Genomic_DNA"/>
</dbReference>
<dbReference type="InParanoid" id="E2CA82"/>
<dbReference type="InterPro" id="IPR050476">
    <property type="entry name" value="Insect_CytP450_Detox"/>
</dbReference>
<keyword evidence="8" id="KW-0492">Microsome</keyword>
<keyword evidence="15" id="KW-1185">Reference proteome</keyword>
<sequence>MEYWTILLSVVIGALGIHYLFQHFNFFERHGIIYMPAVPILGSMMPLLLRQVLFQDLLRKIYNLNKNAKYMGFYATMQPVIFIRDPELIKEILIKNFDSFPNRRGFIEINDPLSVKNLFSLRDQKWRVD</sequence>
<evidence type="ECO:0000256" key="2">
    <source>
        <dbReference type="ARBA" id="ARBA00004524"/>
    </source>
</evidence>
<keyword evidence="6" id="KW-0479">Metal-binding</keyword>
<comment type="subcellular location">
    <subcellularLocation>
        <location evidence="3">Endoplasmic reticulum membrane</location>
    </subcellularLocation>
    <subcellularLocation>
        <location evidence="2">Microsome membrane</location>
    </subcellularLocation>
</comment>
<evidence type="ECO:0000256" key="7">
    <source>
        <dbReference type="ARBA" id="ARBA00022824"/>
    </source>
</evidence>
<accession>E2CA82</accession>
<evidence type="ECO:0000256" key="4">
    <source>
        <dbReference type="ARBA" id="ARBA00010617"/>
    </source>
</evidence>
<organism evidence="15">
    <name type="scientific">Harpegnathos saltator</name>
    <name type="common">Jerdon's jumping ant</name>
    <dbReference type="NCBI Taxonomy" id="610380"/>
    <lineage>
        <taxon>Eukaryota</taxon>
        <taxon>Metazoa</taxon>
        <taxon>Ecdysozoa</taxon>
        <taxon>Arthropoda</taxon>
        <taxon>Hexapoda</taxon>
        <taxon>Insecta</taxon>
        <taxon>Pterygota</taxon>
        <taxon>Neoptera</taxon>
        <taxon>Endopterygota</taxon>
        <taxon>Hymenoptera</taxon>
        <taxon>Apocrita</taxon>
        <taxon>Aculeata</taxon>
        <taxon>Formicoidea</taxon>
        <taxon>Formicidae</taxon>
        <taxon>Ponerinae</taxon>
        <taxon>Ponerini</taxon>
        <taxon>Harpegnathos</taxon>
    </lineage>
</organism>
<gene>
    <name evidence="14" type="ORF">EAI_15538</name>
</gene>
<dbReference type="GO" id="GO:0020037">
    <property type="term" value="F:heme binding"/>
    <property type="evidence" value="ECO:0007669"/>
    <property type="project" value="InterPro"/>
</dbReference>
<evidence type="ECO:0000256" key="5">
    <source>
        <dbReference type="ARBA" id="ARBA00022617"/>
    </source>
</evidence>
<evidence type="ECO:0000256" key="8">
    <source>
        <dbReference type="ARBA" id="ARBA00022848"/>
    </source>
</evidence>
<keyword evidence="13" id="KW-0812">Transmembrane</keyword>
<dbReference type="GO" id="GO:0005789">
    <property type="term" value="C:endoplasmic reticulum membrane"/>
    <property type="evidence" value="ECO:0007669"/>
    <property type="project" value="UniProtKB-SubCell"/>
</dbReference>
<dbReference type="PANTHER" id="PTHR24292">
    <property type="entry name" value="CYTOCHROME P450"/>
    <property type="match status" value="1"/>
</dbReference>
<evidence type="ECO:0000313" key="15">
    <source>
        <dbReference type="Proteomes" id="UP000008237"/>
    </source>
</evidence>
<keyword evidence="5" id="KW-0349">Heme</keyword>
<evidence type="ECO:0000256" key="10">
    <source>
        <dbReference type="ARBA" id="ARBA00023004"/>
    </source>
</evidence>
<dbReference type="GO" id="GO:0004497">
    <property type="term" value="F:monooxygenase activity"/>
    <property type="evidence" value="ECO:0007669"/>
    <property type="project" value="UniProtKB-KW"/>
</dbReference>
<comment type="similarity">
    <text evidence="4">Belongs to the cytochrome P450 family.</text>
</comment>
<evidence type="ECO:0000256" key="9">
    <source>
        <dbReference type="ARBA" id="ARBA00023002"/>
    </source>
</evidence>
<proteinExistence type="inferred from homology"/>
<keyword evidence="7" id="KW-0256">Endoplasmic reticulum</keyword>